<feature type="compositionally biased region" description="Basic and acidic residues" evidence="1">
    <location>
        <begin position="580"/>
        <end position="592"/>
    </location>
</feature>
<dbReference type="AlphaFoldDB" id="A0AAD9T7G5"/>
<dbReference type="PANTHER" id="PTHR36102:SF1">
    <property type="entry name" value="YDR124W-LIKE HELICAL BUNDLE DOMAIN-CONTAINING PROTEIN"/>
    <property type="match status" value="1"/>
</dbReference>
<protein>
    <recommendedName>
        <fullName evidence="2">Subtelomeric hrmA-associated cluster protein AFUB-079030/YDR124W-like helical bundle domain-containing protein</fullName>
    </recommendedName>
</protein>
<feature type="compositionally biased region" description="Basic and acidic residues" evidence="1">
    <location>
        <begin position="22"/>
        <end position="36"/>
    </location>
</feature>
<feature type="compositionally biased region" description="Acidic residues" evidence="1">
    <location>
        <begin position="373"/>
        <end position="391"/>
    </location>
</feature>
<feature type="compositionally biased region" description="Polar residues" evidence="1">
    <location>
        <begin position="1"/>
        <end position="12"/>
    </location>
</feature>
<feature type="region of interest" description="Disordered" evidence="1">
    <location>
        <begin position="494"/>
        <end position="592"/>
    </location>
</feature>
<evidence type="ECO:0000313" key="3">
    <source>
        <dbReference type="EMBL" id="KAK2630069.1"/>
    </source>
</evidence>
<gene>
    <name evidence="3" type="ORF">QTJ16_000889</name>
</gene>
<proteinExistence type="predicted"/>
<evidence type="ECO:0000259" key="2">
    <source>
        <dbReference type="Pfam" id="PF11001"/>
    </source>
</evidence>
<feature type="region of interest" description="Disordered" evidence="1">
    <location>
        <begin position="371"/>
        <end position="391"/>
    </location>
</feature>
<evidence type="ECO:0000313" key="4">
    <source>
        <dbReference type="Proteomes" id="UP001285354"/>
    </source>
</evidence>
<evidence type="ECO:0000256" key="1">
    <source>
        <dbReference type="SAM" id="MobiDB-lite"/>
    </source>
</evidence>
<comment type="caution">
    <text evidence="3">The sequence shown here is derived from an EMBL/GenBank/DDBJ whole genome shotgun (WGS) entry which is preliminary data.</text>
</comment>
<sequence length="592" mass="66721">MVQQFSGVTHTQGGFFPPRDSSWQRDDRISYQEDHRSPVVSLPFPEEHHQHHDATTVETALKNCAKISAKHFALIVLKEDGELDTYSQKSISPYLDRIFNRDTKNEFRRAIKASEKRAPQASNLGYAASGMYNEFPVDFASNRNYSSGSSSERRQYRKSSAESDGDGSRSAKRTRRGNAGRLRETSNEKTPAPVSVVHKQLLQIGDAAEVERYYTIRFKDMQQSACKVMGKAFVKLIEPKKQTHHPYTKGDDKCPPWWPNTKGEDHVRHREPDHLLKRERVRLLVHILRLIVQPRSKQCATLQRLGGISVKTLEAATMEAMSTWFSEKDHPENESKRVFLKEIFKVAKKEESFLNGEIDASTGVSIQCGERMCDDDSEGEDNGDLKDDDEDYMGTSSPVIMTPTESHVSPSMSHHRFQQVDDSSLQRMRSTLPMRQFEPMSYDDPTSRSMSFSQAYGPNTIDPNRRSFLPAGFPELQPSYQWVNGMSPVAHNSGHFATSPQPTPVYLPPPQQQQPPPMISNAFGYSSTGLPTPARYDADPSSLGNGLRPGSLGNPYSQVSPPHPGSFQLYPDADNGGYGQHHDMKDEHHHQN</sequence>
<dbReference type="InterPro" id="IPR047092">
    <property type="entry name" value="AFUB_07903/YDR124W-like_hel"/>
</dbReference>
<name>A0AAD9T7G5_9HELO</name>
<organism evidence="3 4">
    <name type="scientific">Diplocarpon rosae</name>
    <dbReference type="NCBI Taxonomy" id="946125"/>
    <lineage>
        <taxon>Eukaryota</taxon>
        <taxon>Fungi</taxon>
        <taxon>Dikarya</taxon>
        <taxon>Ascomycota</taxon>
        <taxon>Pezizomycotina</taxon>
        <taxon>Leotiomycetes</taxon>
        <taxon>Helotiales</taxon>
        <taxon>Drepanopezizaceae</taxon>
        <taxon>Diplocarpon</taxon>
    </lineage>
</organism>
<accession>A0AAD9T7G5</accession>
<dbReference type="Pfam" id="PF11001">
    <property type="entry name" value="AFUB_07903_YDR124W_hel"/>
    <property type="match status" value="1"/>
</dbReference>
<feature type="region of interest" description="Disordered" evidence="1">
    <location>
        <begin position="144"/>
        <end position="194"/>
    </location>
</feature>
<feature type="domain" description="Subtelomeric hrmA-associated cluster protein AFUB-079030/YDR124W-like helical bundle" evidence="2">
    <location>
        <begin position="203"/>
        <end position="348"/>
    </location>
</feature>
<feature type="region of interest" description="Disordered" evidence="1">
    <location>
        <begin position="1"/>
        <end position="36"/>
    </location>
</feature>
<feature type="compositionally biased region" description="Pro residues" evidence="1">
    <location>
        <begin position="501"/>
        <end position="518"/>
    </location>
</feature>
<reference evidence="3" key="1">
    <citation type="submission" date="2023-06" db="EMBL/GenBank/DDBJ databases">
        <title>Draft genome of Marssonina rosae.</title>
        <authorList>
            <person name="Cheng Q."/>
        </authorList>
    </citation>
    <scope>NUCLEOTIDE SEQUENCE</scope>
    <source>
        <strain evidence="3">R4</strain>
    </source>
</reference>
<dbReference type="Proteomes" id="UP001285354">
    <property type="component" value="Unassembled WGS sequence"/>
</dbReference>
<dbReference type="InterPro" id="IPR021264">
    <property type="entry name" value="AFUB_079030/YDR124W-like"/>
</dbReference>
<keyword evidence="4" id="KW-1185">Reference proteome</keyword>
<dbReference type="EMBL" id="JAUBYV010000001">
    <property type="protein sequence ID" value="KAK2630069.1"/>
    <property type="molecule type" value="Genomic_DNA"/>
</dbReference>
<dbReference type="PANTHER" id="PTHR36102">
    <property type="entry name" value="CHROMOSOME 10, WHOLE GENOME SHOTGUN SEQUENCE"/>
    <property type="match status" value="1"/>
</dbReference>